<accession>A0ABU6QCD0</accession>
<dbReference type="Proteomes" id="UP001341840">
    <property type="component" value="Unassembled WGS sequence"/>
</dbReference>
<protein>
    <submittedName>
        <fullName evidence="2">Uncharacterized protein</fullName>
    </submittedName>
</protein>
<dbReference type="EMBL" id="JASCZI010000158">
    <property type="protein sequence ID" value="MED6109499.1"/>
    <property type="molecule type" value="Genomic_DNA"/>
</dbReference>
<name>A0ABU6QCD0_9FABA</name>
<gene>
    <name evidence="2" type="ORF">PIB30_034186</name>
</gene>
<organism evidence="2 3">
    <name type="scientific">Stylosanthes scabra</name>
    <dbReference type="NCBI Taxonomy" id="79078"/>
    <lineage>
        <taxon>Eukaryota</taxon>
        <taxon>Viridiplantae</taxon>
        <taxon>Streptophyta</taxon>
        <taxon>Embryophyta</taxon>
        <taxon>Tracheophyta</taxon>
        <taxon>Spermatophyta</taxon>
        <taxon>Magnoliopsida</taxon>
        <taxon>eudicotyledons</taxon>
        <taxon>Gunneridae</taxon>
        <taxon>Pentapetalae</taxon>
        <taxon>rosids</taxon>
        <taxon>fabids</taxon>
        <taxon>Fabales</taxon>
        <taxon>Fabaceae</taxon>
        <taxon>Papilionoideae</taxon>
        <taxon>50 kb inversion clade</taxon>
        <taxon>dalbergioids sensu lato</taxon>
        <taxon>Dalbergieae</taxon>
        <taxon>Pterocarpus clade</taxon>
        <taxon>Stylosanthes</taxon>
    </lineage>
</organism>
<sequence>MKHAFLIYVLMTEGDVNLPRIMRDILLVRPTKHPNHLLPFPVGHICTLRGLERRKGQSAGKTPQVASATGTAGRTTATTRARAGPSTFATPSAPAEYSFKPALHDIMRRFDRQDRQIARTQDMIRRAFPHANFTGLGFSSSSDDGESQEF</sequence>
<evidence type="ECO:0000256" key="1">
    <source>
        <dbReference type="SAM" id="MobiDB-lite"/>
    </source>
</evidence>
<reference evidence="2 3" key="1">
    <citation type="journal article" date="2023" name="Plants (Basel)">
        <title>Bridging the Gap: Combining Genomics and Transcriptomics Approaches to Understand Stylosanthes scabra, an Orphan Legume from the Brazilian Caatinga.</title>
        <authorList>
            <person name="Ferreira-Neto J.R.C."/>
            <person name="da Silva M.D."/>
            <person name="Binneck E."/>
            <person name="de Melo N.F."/>
            <person name="da Silva R.H."/>
            <person name="de Melo A.L.T.M."/>
            <person name="Pandolfi V."/>
            <person name="Bustamante F.O."/>
            <person name="Brasileiro-Vidal A.C."/>
            <person name="Benko-Iseppon A.M."/>
        </authorList>
    </citation>
    <scope>NUCLEOTIDE SEQUENCE [LARGE SCALE GENOMIC DNA]</scope>
    <source>
        <tissue evidence="2">Leaves</tissue>
    </source>
</reference>
<evidence type="ECO:0000313" key="3">
    <source>
        <dbReference type="Proteomes" id="UP001341840"/>
    </source>
</evidence>
<feature type="compositionally biased region" description="Low complexity" evidence="1">
    <location>
        <begin position="68"/>
        <end position="84"/>
    </location>
</feature>
<evidence type="ECO:0000313" key="2">
    <source>
        <dbReference type="EMBL" id="MED6109499.1"/>
    </source>
</evidence>
<feature type="region of interest" description="Disordered" evidence="1">
    <location>
        <begin position="53"/>
        <end position="94"/>
    </location>
</feature>
<proteinExistence type="predicted"/>
<comment type="caution">
    <text evidence="2">The sequence shown here is derived from an EMBL/GenBank/DDBJ whole genome shotgun (WGS) entry which is preliminary data.</text>
</comment>
<keyword evidence="3" id="KW-1185">Reference proteome</keyword>